<evidence type="ECO:0000259" key="2">
    <source>
        <dbReference type="Pfam" id="PF00156"/>
    </source>
</evidence>
<reference evidence="4" key="1">
    <citation type="submission" date="2017-09" db="EMBL/GenBank/DDBJ databases">
        <title>Depth-based differentiation of microbial function through sediment-hosted aquifers and enrichment of novel symbionts in the deep terrestrial subsurface.</title>
        <authorList>
            <person name="Probst A.J."/>
            <person name="Ladd B."/>
            <person name="Jarett J.K."/>
            <person name="Geller-Mcgrath D.E."/>
            <person name="Sieber C.M.K."/>
            <person name="Emerson J.B."/>
            <person name="Anantharaman K."/>
            <person name="Thomas B.C."/>
            <person name="Malmstrom R."/>
            <person name="Stieglmeier M."/>
            <person name="Klingl A."/>
            <person name="Woyke T."/>
            <person name="Ryan C.M."/>
            <person name="Banfield J.F."/>
        </authorList>
    </citation>
    <scope>NUCLEOTIDE SEQUENCE [LARGE SCALE GENOMIC DNA]</scope>
</reference>
<protein>
    <recommendedName>
        <fullName evidence="2">Phosphoribosyltransferase domain-containing protein</fullName>
    </recommendedName>
</protein>
<evidence type="ECO:0000313" key="4">
    <source>
        <dbReference type="Proteomes" id="UP000229615"/>
    </source>
</evidence>
<dbReference type="Pfam" id="PF00156">
    <property type="entry name" value="Pribosyltran"/>
    <property type="match status" value="1"/>
</dbReference>
<dbReference type="Proteomes" id="UP000229615">
    <property type="component" value="Unassembled WGS sequence"/>
</dbReference>
<dbReference type="PANTHER" id="PTHR47505">
    <property type="entry name" value="DNA UTILIZATION PROTEIN YHGH"/>
    <property type="match status" value="1"/>
</dbReference>
<dbReference type="CDD" id="cd06223">
    <property type="entry name" value="PRTases_typeI"/>
    <property type="match status" value="1"/>
</dbReference>
<gene>
    <name evidence="3" type="ORF">COU09_00185</name>
</gene>
<evidence type="ECO:0000256" key="1">
    <source>
        <dbReference type="ARBA" id="ARBA00008007"/>
    </source>
</evidence>
<dbReference type="EMBL" id="PFBB01000002">
    <property type="protein sequence ID" value="PIR88832.1"/>
    <property type="molecule type" value="Genomic_DNA"/>
</dbReference>
<comment type="caution">
    <text evidence="3">The sequence shown here is derived from an EMBL/GenBank/DDBJ whole genome shotgun (WGS) entry which is preliminary data.</text>
</comment>
<sequence>MKSWRILFSSLLDLIFPPTCLNCSALLRVEQSFGPICSDCLNQVEINHAFFQSKDLRRVPAGTNPKFQEANYPLLAVSNYHCPTTRKLIKDLKFNGRTTIQPTIKKLLLEYLHFIQLDLSDFIIVPLPLSAKRLRGRGYNQSEIIARSLAEITKLPVSTKLLIRSKHSRPQSELKSKQDRITNIQGAFSVGQVDRPANLLIVDDIFTTGATINEAVKTLNNFGFKKIVALVLAKR</sequence>
<name>A0A2H0UQV9_9BACT</name>
<proteinExistence type="inferred from homology"/>
<accession>A0A2H0UQV9</accession>
<dbReference type="AlphaFoldDB" id="A0A2H0UQV9"/>
<feature type="domain" description="Phosphoribosyltransferase" evidence="2">
    <location>
        <begin position="149"/>
        <end position="234"/>
    </location>
</feature>
<evidence type="ECO:0000313" key="3">
    <source>
        <dbReference type="EMBL" id="PIR88832.1"/>
    </source>
</evidence>
<organism evidence="3 4">
    <name type="scientific">Candidatus Harrisonbacteria bacterium CG10_big_fil_rev_8_21_14_0_10_44_23</name>
    <dbReference type="NCBI Taxonomy" id="1974585"/>
    <lineage>
        <taxon>Bacteria</taxon>
        <taxon>Candidatus Harrisoniibacteriota</taxon>
    </lineage>
</organism>
<comment type="similarity">
    <text evidence="1">Belongs to the ComF/GntX family.</text>
</comment>
<dbReference type="SUPFAM" id="SSF53271">
    <property type="entry name" value="PRTase-like"/>
    <property type="match status" value="1"/>
</dbReference>
<dbReference type="InterPro" id="IPR051910">
    <property type="entry name" value="ComF/GntX_DNA_util-trans"/>
</dbReference>
<dbReference type="InterPro" id="IPR029057">
    <property type="entry name" value="PRTase-like"/>
</dbReference>
<dbReference type="InterPro" id="IPR000836">
    <property type="entry name" value="PRTase_dom"/>
</dbReference>
<dbReference type="Gene3D" id="3.40.50.2020">
    <property type="match status" value="1"/>
</dbReference>
<dbReference type="PANTHER" id="PTHR47505:SF1">
    <property type="entry name" value="DNA UTILIZATION PROTEIN YHGH"/>
    <property type="match status" value="1"/>
</dbReference>